<protein>
    <submittedName>
        <fullName evidence="2">Uncharacterized protein</fullName>
    </submittedName>
</protein>
<dbReference type="EMBL" id="JARKHS020033554">
    <property type="protein sequence ID" value="KAK8758955.1"/>
    <property type="molecule type" value="Genomic_DNA"/>
</dbReference>
<feature type="compositionally biased region" description="Basic and acidic residues" evidence="1">
    <location>
        <begin position="524"/>
        <end position="533"/>
    </location>
</feature>
<feature type="compositionally biased region" description="Polar residues" evidence="1">
    <location>
        <begin position="373"/>
        <end position="387"/>
    </location>
</feature>
<comment type="caution">
    <text evidence="2">The sequence shown here is derived from an EMBL/GenBank/DDBJ whole genome shotgun (WGS) entry which is preliminary data.</text>
</comment>
<keyword evidence="3" id="KW-1185">Reference proteome</keyword>
<feature type="region of interest" description="Disordered" evidence="1">
    <location>
        <begin position="430"/>
        <end position="454"/>
    </location>
</feature>
<feature type="compositionally biased region" description="Low complexity" evidence="1">
    <location>
        <begin position="11"/>
        <end position="28"/>
    </location>
</feature>
<proteinExistence type="predicted"/>
<evidence type="ECO:0000256" key="1">
    <source>
        <dbReference type="SAM" id="MobiDB-lite"/>
    </source>
</evidence>
<evidence type="ECO:0000313" key="3">
    <source>
        <dbReference type="Proteomes" id="UP001321473"/>
    </source>
</evidence>
<feature type="region of interest" description="Disordered" evidence="1">
    <location>
        <begin position="373"/>
        <end position="403"/>
    </location>
</feature>
<dbReference type="AlphaFoldDB" id="A0AAQ4D915"/>
<sequence>MQVFHRYAEVRSSGDNSTSSTDSTRTTSEFPTYLAERPNPQAGAALHVTPNLRRVSYIWAQTSDSRSSDPGGLSQRPPSLSSFEAMQVALLSGRAPRHDLRHFADATHYDAEAVAFSDINILPPAPRGDPQNKLLRIRTAQVFVLIWFFLGYLYTLEDEARASIPISPEVSTYSVADPRYPWRWFTFKKRAAGTSMSRSRQAPSEGGQSRRGGADTRSLLSTCVGWLTPVSRRSFIATPLENDTNPRRQGNAHARSRSRGGRRVSLTTVDAMASPPTLHDPTELGSADATGHMDAHTQSGAALRVIPNLERVSYIWAQTSERPPSLSSFEAMQVALLTGRAPRHDLSHFGDATLYDTDAVAFSDICILPPTSLDVSRNSGASPTRSGLASHDKSKAAASVASPRAVVPSDGFDETCAADDSPERVLLKRSRFKPKYSPAHISGSQRTRPSGKQALARRLSFAEGPGLVAVSDRAVLKGDTPLAMTPPNVPKQKEAVSARISPGRRSASNLSVQELSPKEAPSPQDREQEDGSREAALTDGEEVAGEYDVFLPGQGGASFLVHPHSSLQQTAPISDPPTLYSFRAWPSGAFSITSPKAQVKDAEQQTDYS</sequence>
<feature type="region of interest" description="Disordered" evidence="1">
    <location>
        <begin position="479"/>
        <end position="545"/>
    </location>
</feature>
<feature type="region of interest" description="Disordered" evidence="1">
    <location>
        <begin position="7"/>
        <end position="29"/>
    </location>
</feature>
<gene>
    <name evidence="2" type="ORF">V5799_003413</name>
</gene>
<name>A0AAQ4D915_AMBAM</name>
<feature type="region of interest" description="Disordered" evidence="1">
    <location>
        <begin position="195"/>
        <end position="215"/>
    </location>
</feature>
<evidence type="ECO:0000313" key="2">
    <source>
        <dbReference type="EMBL" id="KAK8758955.1"/>
    </source>
</evidence>
<dbReference type="Proteomes" id="UP001321473">
    <property type="component" value="Unassembled WGS sequence"/>
</dbReference>
<reference evidence="2 3" key="1">
    <citation type="journal article" date="2023" name="Arcadia Sci">
        <title>De novo assembly of a long-read Amblyomma americanum tick genome.</title>
        <authorList>
            <person name="Chou S."/>
            <person name="Poskanzer K.E."/>
            <person name="Rollins M."/>
            <person name="Thuy-Boun P.S."/>
        </authorList>
    </citation>
    <scope>NUCLEOTIDE SEQUENCE [LARGE SCALE GENOMIC DNA]</scope>
    <source>
        <strain evidence="2">F_SG_1</strain>
        <tissue evidence="2">Salivary glands</tissue>
    </source>
</reference>
<organism evidence="2 3">
    <name type="scientific">Amblyomma americanum</name>
    <name type="common">Lone star tick</name>
    <dbReference type="NCBI Taxonomy" id="6943"/>
    <lineage>
        <taxon>Eukaryota</taxon>
        <taxon>Metazoa</taxon>
        <taxon>Ecdysozoa</taxon>
        <taxon>Arthropoda</taxon>
        <taxon>Chelicerata</taxon>
        <taxon>Arachnida</taxon>
        <taxon>Acari</taxon>
        <taxon>Parasitiformes</taxon>
        <taxon>Ixodida</taxon>
        <taxon>Ixodoidea</taxon>
        <taxon>Ixodidae</taxon>
        <taxon>Amblyomminae</taxon>
        <taxon>Amblyomma</taxon>
    </lineage>
</organism>
<feature type="region of interest" description="Disordered" evidence="1">
    <location>
        <begin position="237"/>
        <end position="293"/>
    </location>
</feature>
<accession>A0AAQ4D915</accession>